<dbReference type="EMBL" id="LAZR01001147">
    <property type="protein sequence ID" value="KKN49856.1"/>
    <property type="molecule type" value="Genomic_DNA"/>
</dbReference>
<accession>A0A0F9TLE0</accession>
<name>A0A0F9TLE0_9ZZZZ</name>
<proteinExistence type="predicted"/>
<evidence type="ECO:0000313" key="1">
    <source>
        <dbReference type="EMBL" id="KKN49856.1"/>
    </source>
</evidence>
<sequence>MFKINQAPTFTRDVSIQIPDGEGFTEAELKTTFRAMPISEADGFDLSTGSGTLDFLKSVVVSFDNLVDNDDNPVPSTPEQISHELDKAYIRLGLVSGYFKGLHKGTLGN</sequence>
<gene>
    <name evidence="1" type="ORF">LCGC14_0638580</name>
</gene>
<dbReference type="AlphaFoldDB" id="A0A0F9TLE0"/>
<reference evidence="1" key="1">
    <citation type="journal article" date="2015" name="Nature">
        <title>Complex archaea that bridge the gap between prokaryotes and eukaryotes.</title>
        <authorList>
            <person name="Spang A."/>
            <person name="Saw J.H."/>
            <person name="Jorgensen S.L."/>
            <person name="Zaremba-Niedzwiedzka K."/>
            <person name="Martijn J."/>
            <person name="Lind A.E."/>
            <person name="van Eijk R."/>
            <person name="Schleper C."/>
            <person name="Guy L."/>
            <person name="Ettema T.J."/>
        </authorList>
    </citation>
    <scope>NUCLEOTIDE SEQUENCE</scope>
</reference>
<comment type="caution">
    <text evidence="1">The sequence shown here is derived from an EMBL/GenBank/DDBJ whole genome shotgun (WGS) entry which is preliminary data.</text>
</comment>
<organism evidence="1">
    <name type="scientific">marine sediment metagenome</name>
    <dbReference type="NCBI Taxonomy" id="412755"/>
    <lineage>
        <taxon>unclassified sequences</taxon>
        <taxon>metagenomes</taxon>
        <taxon>ecological metagenomes</taxon>
    </lineage>
</organism>
<protein>
    <submittedName>
        <fullName evidence="1">Uncharacterized protein</fullName>
    </submittedName>
</protein>